<name>A0A9N9E7P4_9GLOM</name>
<proteinExistence type="predicted"/>
<evidence type="ECO:0000313" key="2">
    <source>
        <dbReference type="Proteomes" id="UP000789739"/>
    </source>
</evidence>
<dbReference type="Proteomes" id="UP000789739">
    <property type="component" value="Unassembled WGS sequence"/>
</dbReference>
<sequence length="96" mass="10706">MGTSYEAINAFATAGITITACHMDRKKADLAELYDDLINTYLNRNIRKAMILNIDDYHNIHAKRTPDTCSTSTVSHMTTLILNSIETDAILIYGPN</sequence>
<dbReference type="OrthoDB" id="2441966at2759"/>
<dbReference type="EMBL" id="CAJVPI010003862">
    <property type="protein sequence ID" value="CAG8662944.1"/>
    <property type="molecule type" value="Genomic_DNA"/>
</dbReference>
<reference evidence="1" key="1">
    <citation type="submission" date="2021-06" db="EMBL/GenBank/DDBJ databases">
        <authorList>
            <person name="Kallberg Y."/>
            <person name="Tangrot J."/>
            <person name="Rosling A."/>
        </authorList>
    </citation>
    <scope>NUCLEOTIDE SEQUENCE</scope>
    <source>
        <strain evidence="1">BR232B</strain>
    </source>
</reference>
<gene>
    <name evidence="1" type="ORF">PBRASI_LOCUS10886</name>
</gene>
<feature type="non-terminal residue" evidence="1">
    <location>
        <position position="96"/>
    </location>
</feature>
<comment type="caution">
    <text evidence="1">The sequence shown here is derived from an EMBL/GenBank/DDBJ whole genome shotgun (WGS) entry which is preliminary data.</text>
</comment>
<accession>A0A9N9E7P4</accession>
<keyword evidence="2" id="KW-1185">Reference proteome</keyword>
<organism evidence="1 2">
    <name type="scientific">Paraglomus brasilianum</name>
    <dbReference type="NCBI Taxonomy" id="144538"/>
    <lineage>
        <taxon>Eukaryota</taxon>
        <taxon>Fungi</taxon>
        <taxon>Fungi incertae sedis</taxon>
        <taxon>Mucoromycota</taxon>
        <taxon>Glomeromycotina</taxon>
        <taxon>Glomeromycetes</taxon>
        <taxon>Paraglomerales</taxon>
        <taxon>Paraglomeraceae</taxon>
        <taxon>Paraglomus</taxon>
    </lineage>
</organism>
<evidence type="ECO:0000313" key="1">
    <source>
        <dbReference type="EMBL" id="CAG8662944.1"/>
    </source>
</evidence>
<protein>
    <submittedName>
        <fullName evidence="1">6071_t:CDS:1</fullName>
    </submittedName>
</protein>
<dbReference type="AlphaFoldDB" id="A0A9N9E7P4"/>